<name>A0A2T7CJ78_9POAL</name>
<accession>A0A2T7CJ78</accession>
<reference evidence="2 3" key="1">
    <citation type="submission" date="2018-04" db="EMBL/GenBank/DDBJ databases">
        <title>WGS assembly of Panicum hallii var. hallii HAL2.</title>
        <authorList>
            <person name="Lovell J."/>
            <person name="Jenkins J."/>
            <person name="Lowry D."/>
            <person name="Mamidi S."/>
            <person name="Sreedasyam A."/>
            <person name="Weng X."/>
            <person name="Barry K."/>
            <person name="Bonette J."/>
            <person name="Campitelli B."/>
            <person name="Daum C."/>
            <person name="Gordon S."/>
            <person name="Gould B."/>
            <person name="Lipzen A."/>
            <person name="MacQueen A."/>
            <person name="Palacio-Mejia J."/>
            <person name="Plott C."/>
            <person name="Shakirov E."/>
            <person name="Shu S."/>
            <person name="Yoshinaga Y."/>
            <person name="Zane M."/>
            <person name="Rokhsar D."/>
            <person name="Grimwood J."/>
            <person name="Schmutz J."/>
            <person name="Juenger T."/>
        </authorList>
    </citation>
    <scope>NUCLEOTIDE SEQUENCE [LARGE SCALE GENOMIC DNA]</scope>
    <source>
        <strain evidence="3">cv. HAL2</strain>
    </source>
</reference>
<gene>
    <name evidence="2" type="ORF">GQ55_8G005200</name>
</gene>
<protein>
    <submittedName>
        <fullName evidence="2">Uncharacterized protein</fullName>
    </submittedName>
</protein>
<feature type="region of interest" description="Disordered" evidence="1">
    <location>
        <begin position="25"/>
        <end position="49"/>
    </location>
</feature>
<evidence type="ECO:0000313" key="2">
    <source>
        <dbReference type="EMBL" id="PUZ43391.1"/>
    </source>
</evidence>
<evidence type="ECO:0000313" key="3">
    <source>
        <dbReference type="Proteomes" id="UP000244336"/>
    </source>
</evidence>
<dbReference type="AlphaFoldDB" id="A0A2T7CJ78"/>
<organism evidence="2 3">
    <name type="scientific">Panicum hallii var. hallii</name>
    <dbReference type="NCBI Taxonomy" id="1504633"/>
    <lineage>
        <taxon>Eukaryota</taxon>
        <taxon>Viridiplantae</taxon>
        <taxon>Streptophyta</taxon>
        <taxon>Embryophyta</taxon>
        <taxon>Tracheophyta</taxon>
        <taxon>Spermatophyta</taxon>
        <taxon>Magnoliopsida</taxon>
        <taxon>Liliopsida</taxon>
        <taxon>Poales</taxon>
        <taxon>Poaceae</taxon>
        <taxon>PACMAD clade</taxon>
        <taxon>Panicoideae</taxon>
        <taxon>Panicodae</taxon>
        <taxon>Paniceae</taxon>
        <taxon>Panicinae</taxon>
        <taxon>Panicum</taxon>
        <taxon>Panicum sect. Panicum</taxon>
    </lineage>
</organism>
<feature type="compositionally biased region" description="Polar residues" evidence="1">
    <location>
        <begin position="39"/>
        <end position="49"/>
    </location>
</feature>
<proteinExistence type="predicted"/>
<sequence>MPHERSCKGNDVFICPLLGLVHGATPRDSSEKNHMCKATSRNAMAQQLG</sequence>
<keyword evidence="3" id="KW-1185">Reference proteome</keyword>
<evidence type="ECO:0000256" key="1">
    <source>
        <dbReference type="SAM" id="MobiDB-lite"/>
    </source>
</evidence>
<dbReference type="Proteomes" id="UP000244336">
    <property type="component" value="Chromosome 8"/>
</dbReference>
<dbReference type="Gramene" id="PUZ43391">
    <property type="protein sequence ID" value="PUZ43391"/>
    <property type="gene ID" value="GQ55_8G005200"/>
</dbReference>
<dbReference type="EMBL" id="CM009756">
    <property type="protein sequence ID" value="PUZ43391.1"/>
    <property type="molecule type" value="Genomic_DNA"/>
</dbReference>